<dbReference type="Pfam" id="PF17852">
    <property type="entry name" value="Dynein_AAA_lid"/>
    <property type="match status" value="1"/>
</dbReference>
<dbReference type="PANTHER" id="PTHR45703">
    <property type="entry name" value="DYNEIN HEAVY CHAIN"/>
    <property type="match status" value="1"/>
</dbReference>
<dbReference type="GO" id="GO:0045505">
    <property type="term" value="F:dynein intermediate chain binding"/>
    <property type="evidence" value="ECO:0007669"/>
    <property type="project" value="InterPro"/>
</dbReference>
<evidence type="ECO:0000313" key="3">
    <source>
        <dbReference type="Proteomes" id="UP000324222"/>
    </source>
</evidence>
<dbReference type="Proteomes" id="UP000324222">
    <property type="component" value="Unassembled WGS sequence"/>
</dbReference>
<dbReference type="AlphaFoldDB" id="A0A5B7JS08"/>
<dbReference type="GO" id="GO:0030286">
    <property type="term" value="C:dynein complex"/>
    <property type="evidence" value="ECO:0007669"/>
    <property type="project" value="InterPro"/>
</dbReference>
<dbReference type="GO" id="GO:0051959">
    <property type="term" value="F:dynein light intermediate chain binding"/>
    <property type="evidence" value="ECO:0007669"/>
    <property type="project" value="InterPro"/>
</dbReference>
<feature type="domain" description="Dynein heavy chain AAA 5 extension" evidence="1">
    <location>
        <begin position="119"/>
        <end position="193"/>
    </location>
</feature>
<dbReference type="InterPro" id="IPR041466">
    <property type="entry name" value="Dynein_AAA5_ext"/>
</dbReference>
<dbReference type="EMBL" id="VSRR010109588">
    <property type="protein sequence ID" value="MPC97355.1"/>
    <property type="molecule type" value="Genomic_DNA"/>
</dbReference>
<accession>A0A5B7JS08</accession>
<dbReference type="GO" id="GO:0007018">
    <property type="term" value="P:microtubule-based movement"/>
    <property type="evidence" value="ECO:0007669"/>
    <property type="project" value="InterPro"/>
</dbReference>
<evidence type="ECO:0000313" key="2">
    <source>
        <dbReference type="EMBL" id="MPC97355.1"/>
    </source>
</evidence>
<keyword evidence="3" id="KW-1185">Reference proteome</keyword>
<dbReference type="InterPro" id="IPR027417">
    <property type="entry name" value="P-loop_NTPase"/>
</dbReference>
<protein>
    <submittedName>
        <fullName evidence="2">Dynein beta chain, ciliary</fullName>
    </submittedName>
</protein>
<evidence type="ECO:0000259" key="1">
    <source>
        <dbReference type="Pfam" id="PF17852"/>
    </source>
</evidence>
<reference evidence="2 3" key="1">
    <citation type="submission" date="2019-05" db="EMBL/GenBank/DDBJ databases">
        <title>Another draft genome of Portunus trituberculatus and its Hox gene families provides insights of decapod evolution.</title>
        <authorList>
            <person name="Jeong J.-H."/>
            <person name="Song I."/>
            <person name="Kim S."/>
            <person name="Choi T."/>
            <person name="Kim D."/>
            <person name="Ryu S."/>
            <person name="Kim W."/>
        </authorList>
    </citation>
    <scope>NUCLEOTIDE SEQUENCE [LARGE SCALE GENOMIC DNA]</scope>
    <source>
        <tissue evidence="2">Muscle</tissue>
    </source>
</reference>
<dbReference type="InterPro" id="IPR026983">
    <property type="entry name" value="DHC"/>
</dbReference>
<proteinExistence type="predicted"/>
<gene>
    <name evidence="2" type="primary">DYHC_0</name>
    <name evidence="2" type="ORF">E2C01_092667</name>
</gene>
<dbReference type="Gene3D" id="3.40.50.300">
    <property type="entry name" value="P-loop containing nucleotide triphosphate hydrolases"/>
    <property type="match status" value="1"/>
</dbReference>
<dbReference type="PANTHER" id="PTHR45703:SF8">
    <property type="entry name" value="DYNEINS HEAVY CHAIN"/>
    <property type="match status" value="1"/>
</dbReference>
<sequence length="195" mass="22112">MGVCTAGLFSSLMRDQANMPGDAPKWIILDGDIDPMWIESLNTLMDDNKILTLASNERISLTPCMRLLFEISHLRTATPATVSRAGIIYLNQGDLGWNPYVTSWIDRREVQSEKANLMVLFDKYIPTCQDILRVRFKKITPMPEISHLMMLCQLLDCLLTPENAPPDSPKEVYEEYFVFALVWAFGSALYQDGVS</sequence>
<dbReference type="OrthoDB" id="6373430at2759"/>
<comment type="caution">
    <text evidence="2">The sequence shown here is derived from an EMBL/GenBank/DDBJ whole genome shotgun (WGS) entry which is preliminary data.</text>
</comment>
<organism evidence="2 3">
    <name type="scientific">Portunus trituberculatus</name>
    <name type="common">Swimming crab</name>
    <name type="synonym">Neptunus trituberculatus</name>
    <dbReference type="NCBI Taxonomy" id="210409"/>
    <lineage>
        <taxon>Eukaryota</taxon>
        <taxon>Metazoa</taxon>
        <taxon>Ecdysozoa</taxon>
        <taxon>Arthropoda</taxon>
        <taxon>Crustacea</taxon>
        <taxon>Multicrustacea</taxon>
        <taxon>Malacostraca</taxon>
        <taxon>Eumalacostraca</taxon>
        <taxon>Eucarida</taxon>
        <taxon>Decapoda</taxon>
        <taxon>Pleocyemata</taxon>
        <taxon>Brachyura</taxon>
        <taxon>Eubrachyura</taxon>
        <taxon>Portunoidea</taxon>
        <taxon>Portunidae</taxon>
        <taxon>Portuninae</taxon>
        <taxon>Portunus</taxon>
    </lineage>
</organism>
<name>A0A5B7JS08_PORTR</name>